<dbReference type="Proteomes" id="UP000008983">
    <property type="component" value="Unassembled WGS sequence"/>
</dbReference>
<evidence type="ECO:0000256" key="3">
    <source>
        <dbReference type="ARBA" id="ARBA00009516"/>
    </source>
</evidence>
<dbReference type="GO" id="GO:0008655">
    <property type="term" value="P:pyrimidine-containing compound salvage"/>
    <property type="evidence" value="ECO:0007669"/>
    <property type="project" value="UniProtKB-ARBA"/>
</dbReference>
<sequence>MQQQINTDKKYLPFLTVQQQQDLLAKYNSLTILPENQTRLIFSKIRNQDTPTSQFRHHADRIMRLLIETALNMQDTLVIQRESPCSYYDSVEIKQQDDFIAVTIMRAGNSFLHELLQIMPDIEVGQILLQRDEATQEKKPILYYTKLPKNIKNKKILLFDPMIATGGSVIKAIEELIKVGIQEKDITFVNLIACEFGLKKLFNKYPNIQVVTGSVDPMLIEETKYIAPGLGDFGDRYFGTN</sequence>
<evidence type="ECO:0000259" key="10">
    <source>
        <dbReference type="Pfam" id="PF14681"/>
    </source>
</evidence>
<dbReference type="InParanoid" id="G0QWJ9"/>
<comment type="similarity">
    <text evidence="3">Belongs to the UPRTase family.</text>
</comment>
<keyword evidence="9" id="KW-0342">GTP-binding</keyword>
<dbReference type="FunFam" id="3.40.50.2020:FF:000023">
    <property type="entry name" value="Probable uracil phosphoribosyltransferase"/>
    <property type="match status" value="1"/>
</dbReference>
<evidence type="ECO:0000256" key="8">
    <source>
        <dbReference type="ARBA" id="ARBA00022741"/>
    </source>
</evidence>
<evidence type="ECO:0000313" key="11">
    <source>
        <dbReference type="EMBL" id="EGR30412.1"/>
    </source>
</evidence>
<evidence type="ECO:0000313" key="12">
    <source>
        <dbReference type="Proteomes" id="UP000008983"/>
    </source>
</evidence>
<keyword evidence="8" id="KW-0547">Nucleotide-binding</keyword>
<accession>G0QWJ9</accession>
<reference evidence="11 12" key="1">
    <citation type="submission" date="2011-07" db="EMBL/GenBank/DDBJ databases">
        <authorList>
            <person name="Coyne R."/>
            <person name="Brami D."/>
            <person name="Johnson J."/>
            <person name="Hostetler J."/>
            <person name="Hannick L."/>
            <person name="Clark T."/>
            <person name="Cassidy-Hanley D."/>
            <person name="Inman J."/>
        </authorList>
    </citation>
    <scope>NUCLEOTIDE SEQUENCE [LARGE SCALE GENOMIC DNA]</scope>
    <source>
        <strain evidence="11 12">G5</strain>
    </source>
</reference>
<dbReference type="GeneID" id="14906518"/>
<dbReference type="RefSeq" id="XP_004031999.1">
    <property type="nucleotide sequence ID" value="XM_004031951.1"/>
</dbReference>
<protein>
    <recommendedName>
        <fullName evidence="4">uracil phosphoribosyltransferase</fullName>
        <ecNumber evidence="4">2.4.2.9</ecNumber>
    </recommendedName>
</protein>
<evidence type="ECO:0000256" key="6">
    <source>
        <dbReference type="ARBA" id="ARBA00022676"/>
    </source>
</evidence>
<comment type="pathway">
    <text evidence="2">Pyrimidine metabolism; UMP biosynthesis via salvage pathway; UMP from uracil: step 1/1.</text>
</comment>
<dbReference type="CDD" id="cd06223">
    <property type="entry name" value="PRTases_typeI"/>
    <property type="match status" value="1"/>
</dbReference>
<evidence type="ECO:0000256" key="9">
    <source>
        <dbReference type="ARBA" id="ARBA00023134"/>
    </source>
</evidence>
<dbReference type="STRING" id="857967.G0QWJ9"/>
<dbReference type="SUPFAM" id="SSF53271">
    <property type="entry name" value="PRTase-like"/>
    <property type="match status" value="1"/>
</dbReference>
<dbReference type="GO" id="GO:0005525">
    <property type="term" value="F:GTP binding"/>
    <property type="evidence" value="ECO:0007669"/>
    <property type="project" value="UniProtKB-KW"/>
</dbReference>
<evidence type="ECO:0000256" key="1">
    <source>
        <dbReference type="ARBA" id="ARBA00001946"/>
    </source>
</evidence>
<keyword evidence="12" id="KW-1185">Reference proteome</keyword>
<gene>
    <name evidence="11" type="ORF">IMG5_132840</name>
</gene>
<evidence type="ECO:0000256" key="7">
    <source>
        <dbReference type="ARBA" id="ARBA00022679"/>
    </source>
</evidence>
<organism evidence="11 12">
    <name type="scientific">Ichthyophthirius multifiliis</name>
    <name type="common">White spot disease agent</name>
    <name type="synonym">Ich</name>
    <dbReference type="NCBI Taxonomy" id="5932"/>
    <lineage>
        <taxon>Eukaryota</taxon>
        <taxon>Sar</taxon>
        <taxon>Alveolata</taxon>
        <taxon>Ciliophora</taxon>
        <taxon>Intramacronucleata</taxon>
        <taxon>Oligohymenophorea</taxon>
        <taxon>Hymenostomatida</taxon>
        <taxon>Ophryoglenina</taxon>
        <taxon>Ichthyophthirius</taxon>
    </lineage>
</organism>
<evidence type="ECO:0000256" key="5">
    <source>
        <dbReference type="ARBA" id="ARBA00022533"/>
    </source>
</evidence>
<dbReference type="InterPro" id="IPR029057">
    <property type="entry name" value="PRTase-like"/>
</dbReference>
<dbReference type="NCBIfam" id="NF001097">
    <property type="entry name" value="PRK00129.1"/>
    <property type="match status" value="1"/>
</dbReference>
<dbReference type="OrthoDB" id="106623at2759"/>
<dbReference type="eggNOG" id="KOG4203">
    <property type="taxonomic scope" value="Eukaryota"/>
</dbReference>
<dbReference type="InterPro" id="IPR000836">
    <property type="entry name" value="PRTase_dom"/>
</dbReference>
<comment type="cofactor">
    <cofactor evidence="1">
        <name>Mg(2+)</name>
        <dbReference type="ChEBI" id="CHEBI:18420"/>
    </cofactor>
</comment>
<dbReference type="EC" id="2.4.2.9" evidence="4"/>
<name>G0QWJ9_ICHMU</name>
<feature type="domain" description="Phosphoribosyltransferase" evidence="10">
    <location>
        <begin position="34"/>
        <end position="240"/>
    </location>
</feature>
<dbReference type="Gene3D" id="3.40.50.2020">
    <property type="match status" value="1"/>
</dbReference>
<keyword evidence="5" id="KW-0021">Allosteric enzyme</keyword>
<keyword evidence="6 11" id="KW-0328">Glycosyltransferase</keyword>
<keyword evidence="7 11" id="KW-0808">Transferase</keyword>
<proteinExistence type="inferred from homology"/>
<dbReference type="Pfam" id="PF14681">
    <property type="entry name" value="UPRTase"/>
    <property type="match status" value="1"/>
</dbReference>
<dbReference type="GO" id="GO:0004845">
    <property type="term" value="F:uracil phosphoribosyltransferase activity"/>
    <property type="evidence" value="ECO:0007669"/>
    <property type="project" value="UniProtKB-EC"/>
</dbReference>
<evidence type="ECO:0000256" key="2">
    <source>
        <dbReference type="ARBA" id="ARBA00005180"/>
    </source>
</evidence>
<dbReference type="EMBL" id="GL983998">
    <property type="protein sequence ID" value="EGR30412.1"/>
    <property type="molecule type" value="Genomic_DNA"/>
</dbReference>
<evidence type="ECO:0000256" key="4">
    <source>
        <dbReference type="ARBA" id="ARBA00011894"/>
    </source>
</evidence>
<dbReference type="OMA" id="KHKIGLM"/>
<dbReference type="AlphaFoldDB" id="G0QWJ9"/>